<accession>A0A1C5APP0</accession>
<dbReference type="STRING" id="121616.GA0070216_12175"/>
<dbReference type="SUPFAM" id="SSF54909">
    <property type="entry name" value="Dimeric alpha+beta barrel"/>
    <property type="match status" value="1"/>
</dbReference>
<reference evidence="2" key="1">
    <citation type="submission" date="2016-06" db="EMBL/GenBank/DDBJ databases">
        <authorList>
            <person name="Varghese N."/>
            <person name="Submissions Spin"/>
        </authorList>
    </citation>
    <scope>NUCLEOTIDE SEQUENCE [LARGE SCALE GENOMIC DNA]</scope>
    <source>
        <strain evidence="2">DSM 44100</strain>
    </source>
</reference>
<dbReference type="GO" id="GO:0016857">
    <property type="term" value="F:racemase and epimerase activity, acting on carbohydrates and derivatives"/>
    <property type="evidence" value="ECO:0007669"/>
    <property type="project" value="InterPro"/>
</dbReference>
<sequence length="111" mass="13224">MQRYGWVIRLRPDQRETYLRLHSAVWPDVEQTLRAANIRNYSIFLHQDLLFGYYEYVGEDHDADQRRIADDPQTQAWWTLTDPCQESLAEPGSGHWWAPMHEVWHLTGEPS</sequence>
<dbReference type="OrthoDB" id="9799608at2"/>
<evidence type="ECO:0000313" key="2">
    <source>
        <dbReference type="Proteomes" id="UP000198797"/>
    </source>
</evidence>
<dbReference type="Proteomes" id="UP000198797">
    <property type="component" value="Unassembled WGS sequence"/>
</dbReference>
<dbReference type="AlphaFoldDB" id="A0A1C5APP0"/>
<keyword evidence="2" id="KW-1185">Reference proteome</keyword>
<dbReference type="Pfam" id="PF05336">
    <property type="entry name" value="rhaM"/>
    <property type="match status" value="1"/>
</dbReference>
<dbReference type="InterPro" id="IPR008000">
    <property type="entry name" value="Rham/fucose_mutarotase"/>
</dbReference>
<dbReference type="Gene3D" id="3.30.70.100">
    <property type="match status" value="1"/>
</dbReference>
<proteinExistence type="predicted"/>
<dbReference type="EMBL" id="FMCU01000021">
    <property type="protein sequence ID" value="SCF47198.1"/>
    <property type="molecule type" value="Genomic_DNA"/>
</dbReference>
<gene>
    <name evidence="1" type="ORF">GA0070216_12175</name>
</gene>
<organism evidence="1 2">
    <name type="scientific">Micromonospora matsumotoense</name>
    <dbReference type="NCBI Taxonomy" id="121616"/>
    <lineage>
        <taxon>Bacteria</taxon>
        <taxon>Bacillati</taxon>
        <taxon>Actinomycetota</taxon>
        <taxon>Actinomycetes</taxon>
        <taxon>Micromonosporales</taxon>
        <taxon>Micromonosporaceae</taxon>
        <taxon>Micromonospora</taxon>
    </lineage>
</organism>
<dbReference type="PANTHER" id="PTHR34389">
    <property type="entry name" value="L-RHAMNOSE MUTAROTASE"/>
    <property type="match status" value="1"/>
</dbReference>
<evidence type="ECO:0000313" key="1">
    <source>
        <dbReference type="EMBL" id="SCF47198.1"/>
    </source>
</evidence>
<dbReference type="PANTHER" id="PTHR34389:SF2">
    <property type="entry name" value="L-RHAMNOSE MUTAROTASE"/>
    <property type="match status" value="1"/>
</dbReference>
<dbReference type="InterPro" id="IPR011008">
    <property type="entry name" value="Dimeric_a/b-barrel"/>
</dbReference>
<protein>
    <submittedName>
        <fullName evidence="1">L-rhamnose mutarotase</fullName>
    </submittedName>
</protein>
<name>A0A1C5APP0_9ACTN</name>